<reference evidence="3 4" key="1">
    <citation type="submission" date="2019-09" db="EMBL/GenBank/DDBJ databases">
        <title>Nocardioides panacisoli sp. nov., isolated from the soil of a ginseng field.</title>
        <authorList>
            <person name="Cho C."/>
        </authorList>
    </citation>
    <scope>NUCLEOTIDE SEQUENCE [LARGE SCALE GENOMIC DNA]</scope>
    <source>
        <strain evidence="3 4">BN130099</strain>
    </source>
</reference>
<dbReference type="Proteomes" id="UP000325003">
    <property type="component" value="Unassembled WGS sequence"/>
</dbReference>
<organism evidence="3 4">
    <name type="scientific">Nocardioides humilatus</name>
    <dbReference type="NCBI Taxonomy" id="2607660"/>
    <lineage>
        <taxon>Bacteria</taxon>
        <taxon>Bacillati</taxon>
        <taxon>Actinomycetota</taxon>
        <taxon>Actinomycetes</taxon>
        <taxon>Propionibacteriales</taxon>
        <taxon>Nocardioidaceae</taxon>
        <taxon>Nocardioides</taxon>
    </lineage>
</organism>
<protein>
    <recommendedName>
        <fullName evidence="5">Lipoprotein</fullName>
    </recommendedName>
</protein>
<evidence type="ECO:0000313" key="4">
    <source>
        <dbReference type="Proteomes" id="UP000325003"/>
    </source>
</evidence>
<feature type="chain" id="PRO_5038751888" description="Lipoprotein" evidence="2">
    <location>
        <begin position="22"/>
        <end position="225"/>
    </location>
</feature>
<accession>A0A5B1LEP5</accession>
<comment type="caution">
    <text evidence="3">The sequence shown here is derived from an EMBL/GenBank/DDBJ whole genome shotgun (WGS) entry which is preliminary data.</text>
</comment>
<gene>
    <name evidence="3" type="ORF">F0U44_10650</name>
</gene>
<keyword evidence="4" id="KW-1185">Reference proteome</keyword>
<dbReference type="RefSeq" id="WP_149728266.1">
    <property type="nucleotide sequence ID" value="NZ_VUJV01000003.1"/>
</dbReference>
<evidence type="ECO:0000313" key="3">
    <source>
        <dbReference type="EMBL" id="KAA1418926.1"/>
    </source>
</evidence>
<proteinExistence type="predicted"/>
<feature type="region of interest" description="Disordered" evidence="1">
    <location>
        <begin position="186"/>
        <end position="225"/>
    </location>
</feature>
<dbReference type="PROSITE" id="PS51257">
    <property type="entry name" value="PROKAR_LIPOPROTEIN"/>
    <property type="match status" value="1"/>
</dbReference>
<evidence type="ECO:0000256" key="2">
    <source>
        <dbReference type="SAM" id="SignalP"/>
    </source>
</evidence>
<name>A0A5B1LEP5_9ACTN</name>
<keyword evidence="2" id="KW-0732">Signal</keyword>
<evidence type="ECO:0000256" key="1">
    <source>
        <dbReference type="SAM" id="MobiDB-lite"/>
    </source>
</evidence>
<evidence type="ECO:0008006" key="5">
    <source>
        <dbReference type="Google" id="ProtNLM"/>
    </source>
</evidence>
<dbReference type="EMBL" id="VUJV01000003">
    <property type="protein sequence ID" value="KAA1418926.1"/>
    <property type="molecule type" value="Genomic_DNA"/>
</dbReference>
<feature type="signal peptide" evidence="2">
    <location>
        <begin position="1"/>
        <end position="21"/>
    </location>
</feature>
<sequence length="225" mass="22984">MKKVGRTLGVVAAVVGVAVTAAGCGDNVIGSDGPRPGIAAEVEDSQITLDELASVVDGLCTLQEADPAAAATSRAYAQSQILQAWVGALVDEEYADDNDLDITAPASGLKDAPGWADVDEDDQDALEDYVNAFVYASAVTEQIGQGEGPDPADYAISINPKFDVMISATGFVPAGAQLSVPVSKEAKIDTAAPSPESLQDLSNDEICGVRPAPTSPESALPIPQG</sequence>
<reference evidence="3 4" key="2">
    <citation type="submission" date="2019-09" db="EMBL/GenBank/DDBJ databases">
        <authorList>
            <person name="Jin C."/>
        </authorList>
    </citation>
    <scope>NUCLEOTIDE SEQUENCE [LARGE SCALE GENOMIC DNA]</scope>
    <source>
        <strain evidence="3 4">BN130099</strain>
    </source>
</reference>
<dbReference type="AlphaFoldDB" id="A0A5B1LEP5"/>